<dbReference type="OrthoDB" id="424834at2759"/>
<dbReference type="SUPFAM" id="SSF103473">
    <property type="entry name" value="MFS general substrate transporter"/>
    <property type="match status" value="1"/>
</dbReference>
<proteinExistence type="predicted"/>
<dbReference type="Pfam" id="PF07690">
    <property type="entry name" value="MFS_1"/>
    <property type="match status" value="1"/>
</dbReference>
<dbReference type="GO" id="GO:0016020">
    <property type="term" value="C:membrane"/>
    <property type="evidence" value="ECO:0007669"/>
    <property type="project" value="UniProtKB-SubCell"/>
</dbReference>
<evidence type="ECO:0000256" key="4">
    <source>
        <dbReference type="ARBA" id="ARBA00044881"/>
    </source>
</evidence>
<evidence type="ECO:0000256" key="5">
    <source>
        <dbReference type="ARBA" id="ARBA00044884"/>
    </source>
</evidence>
<dbReference type="EMBL" id="KZ819634">
    <property type="protein sequence ID" value="PWN93499.1"/>
    <property type="molecule type" value="Genomic_DNA"/>
</dbReference>
<evidence type="ECO:0000256" key="11">
    <source>
        <dbReference type="ARBA" id="ARBA00044903"/>
    </source>
</evidence>
<evidence type="ECO:0000256" key="13">
    <source>
        <dbReference type="ARBA" id="ARBA00044919"/>
    </source>
</evidence>
<name>A0A316YW54_9BASI</name>
<comment type="catalytic activity">
    <reaction evidence="12">
        <text>L-histidyl-L-alpha-amino acid(out) = L-histidyl-L-alpha-amino acid(in)</text>
        <dbReference type="Rhea" id="RHEA:79379"/>
        <dbReference type="ChEBI" id="CHEBI:229964"/>
    </reaction>
</comment>
<dbReference type="AlphaFoldDB" id="A0A316YW54"/>
<evidence type="ECO:0000256" key="10">
    <source>
        <dbReference type="ARBA" id="ARBA00044900"/>
    </source>
</evidence>
<feature type="transmembrane region" description="Helical" evidence="19">
    <location>
        <begin position="249"/>
        <end position="270"/>
    </location>
</feature>
<keyword evidence="19" id="KW-0472">Membrane</keyword>
<evidence type="ECO:0000256" key="12">
    <source>
        <dbReference type="ARBA" id="ARBA00044912"/>
    </source>
</evidence>
<comment type="catalytic activity">
    <reaction evidence="14">
        <text>L-lysyl-glycine(out) = L-lysyl-glycine(in)</text>
        <dbReference type="Rhea" id="RHEA:79407"/>
        <dbReference type="ChEBI" id="CHEBI:191202"/>
    </reaction>
</comment>
<evidence type="ECO:0000256" key="9">
    <source>
        <dbReference type="ARBA" id="ARBA00044899"/>
    </source>
</evidence>
<evidence type="ECO:0000313" key="22">
    <source>
        <dbReference type="Proteomes" id="UP000245768"/>
    </source>
</evidence>
<dbReference type="PANTHER" id="PTHR23512:SF12">
    <property type="entry name" value="TRANSPORTER, PUTATIVE (AFU_ORTHOLOGUE AFUA_4G00260)-RELATED"/>
    <property type="match status" value="1"/>
</dbReference>
<evidence type="ECO:0000256" key="6">
    <source>
        <dbReference type="ARBA" id="ARBA00044891"/>
    </source>
</evidence>
<dbReference type="InterPro" id="IPR036259">
    <property type="entry name" value="MFS_trans_sf"/>
</dbReference>
<comment type="catalytic activity">
    <reaction evidence="5">
        <text>L-alpha-aminoacyl-L-histidine(out) = L-alpha-aminoacyl-L-histidine(in)</text>
        <dbReference type="Rhea" id="RHEA:79375"/>
        <dbReference type="ChEBI" id="CHEBI:229967"/>
    </reaction>
</comment>
<feature type="transmembrane region" description="Helical" evidence="19">
    <location>
        <begin position="137"/>
        <end position="157"/>
    </location>
</feature>
<evidence type="ECO:0000256" key="18">
    <source>
        <dbReference type="ARBA" id="ARBA00046376"/>
    </source>
</evidence>
<evidence type="ECO:0000256" key="17">
    <source>
        <dbReference type="ARBA" id="ARBA00045709"/>
    </source>
</evidence>
<dbReference type="GO" id="GO:0022857">
    <property type="term" value="F:transmembrane transporter activity"/>
    <property type="evidence" value="ECO:0007669"/>
    <property type="project" value="InterPro"/>
</dbReference>
<evidence type="ECO:0000256" key="1">
    <source>
        <dbReference type="ARBA" id="ARBA00004141"/>
    </source>
</evidence>
<comment type="catalytic activity">
    <reaction evidence="10">
        <text>L-lysyl-L-lysine(out) = L-lysyl-L-lysine(in)</text>
        <dbReference type="Rhea" id="RHEA:79403"/>
        <dbReference type="ChEBI" id="CHEBI:229956"/>
    </reaction>
</comment>
<comment type="catalytic activity">
    <reaction evidence="8">
        <text>L-aspartyl-L-lysine(out) = L-aspartyl-L-lysine(in)</text>
        <dbReference type="Rhea" id="RHEA:79411"/>
        <dbReference type="ChEBI" id="CHEBI:229953"/>
    </reaction>
</comment>
<feature type="transmembrane region" description="Helical" evidence="19">
    <location>
        <begin position="108"/>
        <end position="131"/>
    </location>
</feature>
<keyword evidence="19" id="KW-0812">Transmembrane</keyword>
<dbReference type="GeneID" id="37042449"/>
<keyword evidence="19" id="KW-1133">Transmembrane helix</keyword>
<comment type="subcellular location">
    <subcellularLocation>
        <location evidence="1">Membrane</location>
        <topology evidence="1">Multi-pass membrane protein</topology>
    </subcellularLocation>
</comment>
<feature type="domain" description="Major facilitator superfamily (MFS) profile" evidence="20">
    <location>
        <begin position="36"/>
        <end position="316"/>
    </location>
</feature>
<evidence type="ECO:0000256" key="14">
    <source>
        <dbReference type="ARBA" id="ARBA00044924"/>
    </source>
</evidence>
<comment type="catalytic activity">
    <reaction evidence="11">
        <text>L-arginyl-glycine(out) = L-arginyl-glycine(in)</text>
        <dbReference type="Rhea" id="RHEA:79391"/>
        <dbReference type="ChEBI" id="CHEBI:229955"/>
    </reaction>
</comment>
<gene>
    <name evidence="21" type="ORF">FA10DRAFT_264140</name>
</gene>
<dbReference type="InterPro" id="IPR052187">
    <property type="entry name" value="MFSD1"/>
</dbReference>
<comment type="catalytic activity">
    <reaction evidence="9">
        <text>L-arginyl-L-alpha-amino acid(out) = L-arginyl-L-alpha-amino acid(in)</text>
        <dbReference type="Rhea" id="RHEA:79371"/>
        <dbReference type="ChEBI" id="CHEBI:84315"/>
    </reaction>
</comment>
<comment type="catalytic activity">
    <reaction evidence="7">
        <text>L-alpha-aminoacyl-L-lysine(out) = L-alpha-aminoacyl-L-lysine(in)</text>
        <dbReference type="Rhea" id="RHEA:79383"/>
        <dbReference type="ChEBI" id="CHEBI:229966"/>
    </reaction>
</comment>
<comment type="subunit">
    <text evidence="18">Homodimer. Interacts with lysosomal protein GLMP (via lumenal domain); the interaction starts while both proteins are still in the endoplasmic reticulum and is required for stabilization of MFSD1 in lysosomes but has no direct effect on its targeting to lysosomes or transporter activity.</text>
</comment>
<dbReference type="InterPro" id="IPR011701">
    <property type="entry name" value="MFS"/>
</dbReference>
<dbReference type="RefSeq" id="XP_025380697.1">
    <property type="nucleotide sequence ID" value="XM_025520533.1"/>
</dbReference>
<evidence type="ECO:0000256" key="15">
    <source>
        <dbReference type="ARBA" id="ARBA00044985"/>
    </source>
</evidence>
<evidence type="ECO:0000256" key="2">
    <source>
        <dbReference type="ARBA" id="ARBA00044876"/>
    </source>
</evidence>
<organism evidence="21 22">
    <name type="scientific">Acaromyces ingoldii</name>
    <dbReference type="NCBI Taxonomy" id="215250"/>
    <lineage>
        <taxon>Eukaryota</taxon>
        <taxon>Fungi</taxon>
        <taxon>Dikarya</taxon>
        <taxon>Basidiomycota</taxon>
        <taxon>Ustilaginomycotina</taxon>
        <taxon>Exobasidiomycetes</taxon>
        <taxon>Exobasidiales</taxon>
        <taxon>Cryptobasidiaceae</taxon>
        <taxon>Acaromyces</taxon>
    </lineage>
</organism>
<evidence type="ECO:0000256" key="3">
    <source>
        <dbReference type="ARBA" id="ARBA00044878"/>
    </source>
</evidence>
<reference evidence="21 22" key="1">
    <citation type="journal article" date="2018" name="Mol. Biol. Evol.">
        <title>Broad Genomic Sampling Reveals a Smut Pathogenic Ancestry of the Fungal Clade Ustilaginomycotina.</title>
        <authorList>
            <person name="Kijpornyongpan T."/>
            <person name="Mondo S.J."/>
            <person name="Barry K."/>
            <person name="Sandor L."/>
            <person name="Lee J."/>
            <person name="Lipzen A."/>
            <person name="Pangilinan J."/>
            <person name="LaButti K."/>
            <person name="Hainaut M."/>
            <person name="Henrissat B."/>
            <person name="Grigoriev I.V."/>
            <person name="Spatafora J.W."/>
            <person name="Aime M.C."/>
        </authorList>
    </citation>
    <scope>NUCLEOTIDE SEQUENCE [LARGE SCALE GENOMIC DNA]</scope>
    <source>
        <strain evidence="21 22">MCA 4198</strain>
    </source>
</reference>
<dbReference type="Gene3D" id="1.20.1250.20">
    <property type="entry name" value="MFS general substrate transporter like domains"/>
    <property type="match status" value="1"/>
</dbReference>
<evidence type="ECO:0000256" key="7">
    <source>
        <dbReference type="ARBA" id="ARBA00044893"/>
    </source>
</evidence>
<dbReference type="InParanoid" id="A0A316YW54"/>
<sequence length="316" mass="34003">MARSVRDEDDDEEERQALLHPTTLARRRNGWASSPPLLLVLLLTLSAGSNYAESCLGPLKSLLVSELNLTNAQYGVISSATQLSNTVVPLFCGLWIDVHGASRVARLATLSVVLGCLGSAVALEAGSYLGLVVSRMVQGLGVVAVDMAAVKLLVLWFRDAGWLGSAISIDFAFARLLGVVGKATAVPIASSWSSTPKTSRTFWVASFVASISFGASIAYLGLEDEPRYPRTSLQTQTQRHTRARTTMRSALTALRSLPAFFVVIAATQFYQPIAVFNNLSADVIRWKGQSPRQAGWTSSLGQVAPIFVAPWLGLFF</sequence>
<comment type="catalytic activity">
    <reaction evidence="6">
        <text>L-lysyl-L-alpha-amino acid(out) = L-lysyl-L-alpha-amino acid(in)</text>
        <dbReference type="Rhea" id="RHEA:79387"/>
        <dbReference type="ChEBI" id="CHEBI:229965"/>
    </reaction>
</comment>
<comment type="catalytic activity">
    <reaction evidence="3">
        <text>L-histidyl-glycine(out) = L-histidyl-glycine(in)</text>
        <dbReference type="Rhea" id="RHEA:79395"/>
        <dbReference type="ChEBI" id="CHEBI:229957"/>
    </reaction>
</comment>
<comment type="function">
    <text evidence="17">Lysosomal dipeptide uniporter that selectively exports lysine, arginine or histidine-containing dipeptides with a net positive charge from the lysosome lumen into the cytosol. Could play a role in a specific type of protein O-glycosylation indirectly regulating macrophages migration and tissue invasion. Also essential for liver homeostasis.</text>
</comment>
<evidence type="ECO:0000256" key="16">
    <source>
        <dbReference type="ARBA" id="ARBA00045018"/>
    </source>
</evidence>
<dbReference type="STRING" id="215250.A0A316YW54"/>
<accession>A0A316YW54</accession>
<evidence type="ECO:0000313" key="21">
    <source>
        <dbReference type="EMBL" id="PWN93499.1"/>
    </source>
</evidence>
<dbReference type="PANTHER" id="PTHR23512">
    <property type="entry name" value="MAJOR FACILITATOR SUPERFAMILY DOMAIN-CONTAINING PROTEIN 1"/>
    <property type="match status" value="1"/>
</dbReference>
<feature type="transmembrane region" description="Helical" evidence="19">
    <location>
        <begin position="169"/>
        <end position="190"/>
    </location>
</feature>
<feature type="non-terminal residue" evidence="21">
    <location>
        <position position="316"/>
    </location>
</feature>
<feature type="transmembrane region" description="Helical" evidence="19">
    <location>
        <begin position="202"/>
        <end position="222"/>
    </location>
</feature>
<comment type="catalytic activity">
    <reaction evidence="4">
        <text>L-alpha-aminoacyl-L-arginine(out) = L-alpha-aminoacyl-L-arginine(in)</text>
        <dbReference type="Rhea" id="RHEA:79367"/>
        <dbReference type="ChEBI" id="CHEBI:229968"/>
    </reaction>
</comment>
<keyword evidence="22" id="KW-1185">Reference proteome</keyword>
<protein>
    <recommendedName>
        <fullName evidence="15">Lysosomal dipeptide transporter MFSD1</fullName>
    </recommendedName>
    <alternativeName>
        <fullName evidence="16">Major facilitator superfamily domain-containing protein 1</fullName>
    </alternativeName>
</protein>
<evidence type="ECO:0000259" key="20">
    <source>
        <dbReference type="PROSITE" id="PS50850"/>
    </source>
</evidence>
<evidence type="ECO:0000256" key="8">
    <source>
        <dbReference type="ARBA" id="ARBA00044898"/>
    </source>
</evidence>
<evidence type="ECO:0000256" key="19">
    <source>
        <dbReference type="SAM" id="Phobius"/>
    </source>
</evidence>
<dbReference type="Proteomes" id="UP000245768">
    <property type="component" value="Unassembled WGS sequence"/>
</dbReference>
<comment type="catalytic activity">
    <reaction evidence="13">
        <text>L-alanyl-L-lysine(out) = L-alanyl-L-lysine(in)</text>
        <dbReference type="Rhea" id="RHEA:79415"/>
        <dbReference type="ChEBI" id="CHEBI:192470"/>
    </reaction>
</comment>
<comment type="catalytic activity">
    <reaction evidence="2">
        <text>L-lysyl-L-alanine(out) = L-lysyl-L-alanine(in)</text>
        <dbReference type="Rhea" id="RHEA:79399"/>
        <dbReference type="ChEBI" id="CHEBI:229954"/>
    </reaction>
</comment>
<dbReference type="InterPro" id="IPR020846">
    <property type="entry name" value="MFS_dom"/>
</dbReference>
<dbReference type="PROSITE" id="PS50850">
    <property type="entry name" value="MFS"/>
    <property type="match status" value="1"/>
</dbReference>